<dbReference type="Pfam" id="PF00294">
    <property type="entry name" value="PfkB"/>
    <property type="match status" value="1"/>
</dbReference>
<keyword evidence="11 12" id="KW-0119">Carbohydrate metabolism</keyword>
<dbReference type="GO" id="GO:0004747">
    <property type="term" value="F:ribokinase activity"/>
    <property type="evidence" value="ECO:0007669"/>
    <property type="project" value="UniProtKB-UniRule"/>
</dbReference>
<feature type="binding site" evidence="12">
    <location>
        <position position="262"/>
    </location>
    <ligand>
        <name>K(+)</name>
        <dbReference type="ChEBI" id="CHEBI:29103"/>
    </ligand>
</feature>
<comment type="subcellular location">
    <subcellularLocation>
        <location evidence="12">Cytoplasm</location>
    </subcellularLocation>
</comment>
<feature type="binding site" evidence="12">
    <location>
        <position position="260"/>
    </location>
    <ligand>
        <name>K(+)</name>
        <dbReference type="ChEBI" id="CHEBI:29103"/>
    </ligand>
</feature>
<comment type="activity regulation">
    <text evidence="12">Activated by a monovalent cation that binds near, but not in, the active site. The most likely occupant of the site in vivo is potassium. Ion binding induces a conformational change that may alter substrate affinity.</text>
</comment>
<gene>
    <name evidence="12" type="primary">rbsK</name>
    <name evidence="14" type="ORF">TK50_29640</name>
</gene>
<dbReference type="GeneID" id="301308176"/>
<dbReference type="GO" id="GO:0005829">
    <property type="term" value="C:cytosol"/>
    <property type="evidence" value="ECO:0007669"/>
    <property type="project" value="TreeGrafter"/>
</dbReference>
<evidence type="ECO:0000256" key="2">
    <source>
        <dbReference type="ARBA" id="ARBA00012035"/>
    </source>
</evidence>
<dbReference type="PANTHER" id="PTHR10584:SF166">
    <property type="entry name" value="RIBOKINASE"/>
    <property type="match status" value="1"/>
</dbReference>
<dbReference type="EC" id="2.7.1.15" evidence="2 12"/>
<evidence type="ECO:0000256" key="6">
    <source>
        <dbReference type="ARBA" id="ARBA00022741"/>
    </source>
</evidence>
<feature type="binding site" evidence="12">
    <location>
        <position position="266"/>
    </location>
    <ligand>
        <name>substrate</name>
    </ligand>
</feature>
<comment type="caution">
    <text evidence="14">The sequence shown here is derived from an EMBL/GenBank/DDBJ whole genome shotgun (WGS) entry which is preliminary data.</text>
</comment>
<dbReference type="InterPro" id="IPR002139">
    <property type="entry name" value="Ribo/fructo_kinase"/>
</dbReference>
<proteinExistence type="inferred from homology"/>
<keyword evidence="15" id="KW-1185">Reference proteome</keyword>
<dbReference type="EMBL" id="JXSX01000003">
    <property type="protein sequence ID" value="KIR61706.1"/>
    <property type="molecule type" value="Genomic_DNA"/>
</dbReference>
<dbReference type="PROSITE" id="PS00583">
    <property type="entry name" value="PFKB_KINASES_1"/>
    <property type="match status" value="1"/>
</dbReference>
<evidence type="ECO:0000256" key="3">
    <source>
        <dbReference type="ARBA" id="ARBA00016943"/>
    </source>
</evidence>
<evidence type="ECO:0000256" key="4">
    <source>
        <dbReference type="ARBA" id="ARBA00022679"/>
    </source>
</evidence>
<dbReference type="CDD" id="cd01174">
    <property type="entry name" value="ribokinase"/>
    <property type="match status" value="1"/>
</dbReference>
<evidence type="ECO:0000256" key="12">
    <source>
        <dbReference type="HAMAP-Rule" id="MF_01987"/>
    </source>
</evidence>
<keyword evidence="6 12" id="KW-0547">Nucleotide-binding</keyword>
<feature type="binding site" evidence="12">
    <location>
        <begin position="234"/>
        <end position="239"/>
    </location>
    <ligand>
        <name>ATP</name>
        <dbReference type="ChEBI" id="CHEBI:30616"/>
    </ligand>
</feature>
<feature type="binding site" evidence="12">
    <location>
        <begin position="265"/>
        <end position="266"/>
    </location>
    <ligand>
        <name>ATP</name>
        <dbReference type="ChEBI" id="CHEBI:30616"/>
    </ligand>
</feature>
<evidence type="ECO:0000256" key="9">
    <source>
        <dbReference type="ARBA" id="ARBA00022842"/>
    </source>
</evidence>
<dbReference type="RefSeq" id="WP_043968851.1">
    <property type="nucleotide sequence ID" value="NZ_JBEZEN010000032.1"/>
</dbReference>
<dbReference type="PRINTS" id="PR00990">
    <property type="entry name" value="RIBOKINASE"/>
</dbReference>
<dbReference type="GO" id="GO:0019303">
    <property type="term" value="P:D-ribose catabolic process"/>
    <property type="evidence" value="ECO:0007669"/>
    <property type="project" value="UniProtKB-UniRule"/>
</dbReference>
<feature type="binding site" evidence="12">
    <location>
        <begin position="46"/>
        <end position="50"/>
    </location>
    <ligand>
        <name>substrate</name>
    </ligand>
</feature>
<dbReference type="GO" id="GO:0005524">
    <property type="term" value="F:ATP binding"/>
    <property type="evidence" value="ECO:0007669"/>
    <property type="project" value="UniProtKB-UniRule"/>
</dbReference>
<feature type="binding site" evidence="12">
    <location>
        <position position="301"/>
    </location>
    <ligand>
        <name>K(+)</name>
        <dbReference type="ChEBI" id="CHEBI:29103"/>
    </ligand>
</feature>
<feature type="binding site" evidence="12">
    <location>
        <begin position="18"/>
        <end position="20"/>
    </location>
    <ligand>
        <name>substrate</name>
    </ligand>
</feature>
<comment type="similarity">
    <text evidence="12">Belongs to the carbohydrate kinase PfkB family. Ribokinase subfamily.</text>
</comment>
<evidence type="ECO:0000313" key="14">
    <source>
        <dbReference type="EMBL" id="KIR61706.1"/>
    </source>
</evidence>
<keyword evidence="8 12" id="KW-0067">ATP-binding</keyword>
<dbReference type="UniPathway" id="UPA00916">
    <property type="reaction ID" value="UER00889"/>
</dbReference>
<feature type="active site" description="Proton acceptor" evidence="12">
    <location>
        <position position="266"/>
    </location>
</feature>
<evidence type="ECO:0000256" key="7">
    <source>
        <dbReference type="ARBA" id="ARBA00022777"/>
    </source>
</evidence>
<comment type="subunit">
    <text evidence="12">Homodimer.</text>
</comment>
<dbReference type="HAMAP" id="MF_01987">
    <property type="entry name" value="Ribokinase"/>
    <property type="match status" value="1"/>
</dbReference>
<dbReference type="InterPro" id="IPR011611">
    <property type="entry name" value="PfkB_dom"/>
</dbReference>
<feature type="binding site" evidence="12">
    <location>
        <position position="296"/>
    </location>
    <ligand>
        <name>K(+)</name>
        <dbReference type="ChEBI" id="CHEBI:29103"/>
    </ligand>
</feature>
<evidence type="ECO:0000259" key="13">
    <source>
        <dbReference type="Pfam" id="PF00294"/>
    </source>
</evidence>
<evidence type="ECO:0000256" key="10">
    <source>
        <dbReference type="ARBA" id="ARBA00022958"/>
    </source>
</evidence>
<dbReference type="PANTHER" id="PTHR10584">
    <property type="entry name" value="SUGAR KINASE"/>
    <property type="match status" value="1"/>
</dbReference>
<dbReference type="InterPro" id="IPR002173">
    <property type="entry name" value="Carboh/pur_kinase_PfkB_CS"/>
</dbReference>
<feature type="binding site" evidence="12">
    <location>
        <position position="148"/>
    </location>
    <ligand>
        <name>substrate</name>
    </ligand>
</feature>
<keyword evidence="7 12" id="KW-0418">Kinase</keyword>
<evidence type="ECO:0000256" key="11">
    <source>
        <dbReference type="ARBA" id="ARBA00023277"/>
    </source>
</evidence>
<name>A0A0D0WRY0_9ACTN</name>
<evidence type="ECO:0000256" key="8">
    <source>
        <dbReference type="ARBA" id="ARBA00022840"/>
    </source>
</evidence>
<organism evidence="14 15">
    <name type="scientific">Micromonospora haikouensis</name>
    <dbReference type="NCBI Taxonomy" id="686309"/>
    <lineage>
        <taxon>Bacteria</taxon>
        <taxon>Bacillati</taxon>
        <taxon>Actinomycetota</taxon>
        <taxon>Actinomycetes</taxon>
        <taxon>Micromonosporales</taxon>
        <taxon>Micromonosporaceae</taxon>
        <taxon>Micromonospora</taxon>
    </lineage>
</organism>
<keyword evidence="5 12" id="KW-0479">Metal-binding</keyword>
<accession>A0A0D0WRY0</accession>
<comment type="similarity">
    <text evidence="1">Belongs to the carbohydrate kinase pfkB family.</text>
</comment>
<comment type="function">
    <text evidence="12">Catalyzes the phosphorylation of ribose at O-5 in a reaction requiring ATP and magnesium. The resulting D-ribose-5-phosphate can then be used either for sythesis of nucleotides, histidine, and tryptophan, or as a component of the pentose phosphate pathway.</text>
</comment>
<sequence>MINLVRATPKALVIGSVHHDRSLDVPRLPRRGETVLSGGARDGLGGKGANQAVAIARMGVSCALLGAVGDDTSAAFVRDQLVAHGVSVAQVGVVPGRHTGRATVVVEATGENLIVVEPGPVDRIDRATVDANLRDHAAPPTVVVVQGEVPPRVLAWAADSAGAAGTRFVLNLAPVVPVAPETLRQADPLVVNEHEAGDLLELLDGGPARVVDVDDAIGVARRLVAAGARSVVVTLGAGGAVLADGPTARHLAAFPATVADTTGAGDCFTGTLAAALANGHSLAEATRWGLAAASLAVGRPGAASAYPTREQAADVLRREAAPR</sequence>
<evidence type="ECO:0000313" key="15">
    <source>
        <dbReference type="Proteomes" id="UP000032254"/>
    </source>
</evidence>
<dbReference type="Proteomes" id="UP000032254">
    <property type="component" value="Unassembled WGS sequence"/>
</dbReference>
<feature type="binding site" evidence="12">
    <location>
        <position position="299"/>
    </location>
    <ligand>
        <name>K(+)</name>
        <dbReference type="ChEBI" id="CHEBI:29103"/>
    </ligand>
</feature>
<comment type="pathway">
    <text evidence="12">Carbohydrate metabolism; D-ribose degradation; D-ribose 5-phosphate from beta-D-ribopyranose: step 2/2.</text>
</comment>
<dbReference type="InterPro" id="IPR029056">
    <property type="entry name" value="Ribokinase-like"/>
</dbReference>
<dbReference type="GO" id="GO:0046872">
    <property type="term" value="F:metal ion binding"/>
    <property type="evidence" value="ECO:0007669"/>
    <property type="project" value="UniProtKB-KW"/>
</dbReference>
<reference evidence="14 15" key="1">
    <citation type="submission" date="2015-01" db="EMBL/GenBank/DDBJ databases">
        <title>Sequencing and annotation of Micromonospora carbonacea strain JXNU-1 genome.</title>
        <authorList>
            <person name="Long Z."/>
            <person name="Huang Y."/>
            <person name="Jiang Y."/>
        </authorList>
    </citation>
    <scope>NUCLEOTIDE SEQUENCE [LARGE SCALE GENOMIC DNA]</scope>
    <source>
        <strain evidence="14 15">JXNU-1</strain>
    </source>
</reference>
<protein>
    <recommendedName>
        <fullName evidence="3 12">Ribokinase</fullName>
        <shortName evidence="12">RK</shortName>
        <ecNumber evidence="2 12">2.7.1.15</ecNumber>
    </recommendedName>
</protein>
<dbReference type="Gene3D" id="3.40.1190.20">
    <property type="match status" value="1"/>
</dbReference>
<keyword evidence="9 12" id="KW-0460">Magnesium</keyword>
<feature type="binding site" evidence="12">
    <location>
        <position position="192"/>
    </location>
    <ligand>
        <name>ATP</name>
        <dbReference type="ChEBI" id="CHEBI:30616"/>
    </ligand>
</feature>
<keyword evidence="4 12" id="KW-0808">Transferase</keyword>
<comment type="cofactor">
    <cofactor evidence="12">
        <name>Mg(2+)</name>
        <dbReference type="ChEBI" id="CHEBI:18420"/>
    </cofactor>
    <text evidence="12">Requires a divalent cation, most likely magnesium in vivo, as an electrophilic catalyst to aid phosphoryl group transfer. It is the chelate of the metal and the nucleotide that is the actual substrate.</text>
</comment>
<dbReference type="OrthoDB" id="9775849at2"/>
<keyword evidence="10 12" id="KW-0630">Potassium</keyword>
<dbReference type="AlphaFoldDB" id="A0A0D0WRY0"/>
<dbReference type="InterPro" id="IPR011877">
    <property type="entry name" value="Ribokinase"/>
</dbReference>
<comment type="catalytic activity">
    <reaction evidence="12">
        <text>D-ribose + ATP = D-ribose 5-phosphate + ADP + H(+)</text>
        <dbReference type="Rhea" id="RHEA:13697"/>
        <dbReference type="ChEBI" id="CHEBI:15378"/>
        <dbReference type="ChEBI" id="CHEBI:30616"/>
        <dbReference type="ChEBI" id="CHEBI:47013"/>
        <dbReference type="ChEBI" id="CHEBI:78346"/>
        <dbReference type="ChEBI" id="CHEBI:456216"/>
        <dbReference type="EC" id="2.7.1.15"/>
    </reaction>
</comment>
<feature type="domain" description="Carbohydrate kinase PfkB" evidence="13">
    <location>
        <begin position="10"/>
        <end position="308"/>
    </location>
</feature>
<dbReference type="SUPFAM" id="SSF53613">
    <property type="entry name" value="Ribokinase-like"/>
    <property type="match status" value="1"/>
</dbReference>
<comment type="caution">
    <text evidence="12">Lacks conserved residue(s) required for the propagation of feature annotation.</text>
</comment>
<evidence type="ECO:0000256" key="5">
    <source>
        <dbReference type="ARBA" id="ARBA00022723"/>
    </source>
</evidence>
<dbReference type="PATRIC" id="fig|47853.6.peg.6214"/>
<keyword evidence="12" id="KW-0963">Cytoplasm</keyword>
<evidence type="ECO:0000256" key="1">
    <source>
        <dbReference type="ARBA" id="ARBA00005380"/>
    </source>
</evidence>